<dbReference type="Gene3D" id="3.30.200.20">
    <property type="entry name" value="Phosphorylase Kinase, domain 1"/>
    <property type="match status" value="1"/>
</dbReference>
<dbReference type="GO" id="GO:0006611">
    <property type="term" value="P:protein export from nucleus"/>
    <property type="evidence" value="ECO:0007669"/>
    <property type="project" value="TreeGrafter"/>
</dbReference>
<comment type="similarity">
    <text evidence="1">Belongs to the protein kinase superfamily. STE Ser/Thr protein kinase family. STE20 subfamily.</text>
</comment>
<keyword evidence="5" id="KW-1185">Reference proteome</keyword>
<dbReference type="PROSITE" id="PS50011">
    <property type="entry name" value="PROTEIN_KINASE_DOM"/>
    <property type="match status" value="1"/>
</dbReference>
<protein>
    <submittedName>
        <fullName evidence="4">STE/STE20/FRAY protein kinase</fullName>
    </submittedName>
</protein>
<dbReference type="InterPro" id="IPR000719">
    <property type="entry name" value="Prot_kinase_dom"/>
</dbReference>
<dbReference type="EMBL" id="GG745328">
    <property type="protein sequence ID" value="KNE54105.1"/>
    <property type="molecule type" value="Genomic_DNA"/>
</dbReference>
<dbReference type="VEuPathDB" id="FungiDB:AMAG_00108"/>
<name>A0A0L0RVJ7_ALLM3</name>
<dbReference type="PANTHER" id="PTHR48014">
    <property type="entry name" value="SERINE/THREONINE-PROTEIN KINASE FRAY2"/>
    <property type="match status" value="1"/>
</dbReference>
<dbReference type="STRING" id="578462.A0A0L0RVJ7"/>
<evidence type="ECO:0000256" key="2">
    <source>
        <dbReference type="SAM" id="MobiDB-lite"/>
    </source>
</evidence>
<evidence type="ECO:0000313" key="5">
    <source>
        <dbReference type="Proteomes" id="UP000054350"/>
    </source>
</evidence>
<dbReference type="SUPFAM" id="SSF56112">
    <property type="entry name" value="Protein kinase-like (PK-like)"/>
    <property type="match status" value="1"/>
</dbReference>
<dbReference type="PROSITE" id="PS00109">
    <property type="entry name" value="PROTEIN_KINASE_TYR"/>
    <property type="match status" value="1"/>
</dbReference>
<feature type="compositionally biased region" description="Acidic residues" evidence="2">
    <location>
        <begin position="419"/>
        <end position="429"/>
    </location>
</feature>
<dbReference type="AlphaFoldDB" id="A0A0L0RVJ7"/>
<dbReference type="Proteomes" id="UP000054350">
    <property type="component" value="Unassembled WGS sequence"/>
</dbReference>
<dbReference type="InterPro" id="IPR008266">
    <property type="entry name" value="Tyr_kinase_AS"/>
</dbReference>
<dbReference type="GO" id="GO:0005524">
    <property type="term" value="F:ATP binding"/>
    <property type="evidence" value="ECO:0007669"/>
    <property type="project" value="InterPro"/>
</dbReference>
<organism evidence="4 5">
    <name type="scientific">Allomyces macrogynus (strain ATCC 38327)</name>
    <name type="common">Allomyces javanicus var. macrogynus</name>
    <dbReference type="NCBI Taxonomy" id="578462"/>
    <lineage>
        <taxon>Eukaryota</taxon>
        <taxon>Fungi</taxon>
        <taxon>Fungi incertae sedis</taxon>
        <taxon>Blastocladiomycota</taxon>
        <taxon>Blastocladiomycetes</taxon>
        <taxon>Blastocladiales</taxon>
        <taxon>Blastocladiaceae</taxon>
        <taxon>Allomyces</taxon>
    </lineage>
</organism>
<keyword evidence="4" id="KW-0418">Kinase</keyword>
<dbReference type="OMA" id="NCTVNNR"/>
<evidence type="ECO:0000256" key="1">
    <source>
        <dbReference type="ARBA" id="ARBA00008874"/>
    </source>
</evidence>
<dbReference type="eggNOG" id="KOG0582">
    <property type="taxonomic scope" value="Eukaryota"/>
</dbReference>
<dbReference type="GO" id="GO:0004672">
    <property type="term" value="F:protein kinase activity"/>
    <property type="evidence" value="ECO:0007669"/>
    <property type="project" value="InterPro"/>
</dbReference>
<dbReference type="GO" id="GO:1902554">
    <property type="term" value="C:serine/threonine protein kinase complex"/>
    <property type="evidence" value="ECO:0007669"/>
    <property type="project" value="TreeGrafter"/>
</dbReference>
<dbReference type="OrthoDB" id="248923at2759"/>
<reference evidence="5" key="2">
    <citation type="submission" date="2009-11" db="EMBL/GenBank/DDBJ databases">
        <title>The Genome Sequence of Allomyces macrogynus strain ATCC 38327.</title>
        <authorList>
            <consortium name="The Broad Institute Genome Sequencing Platform"/>
            <person name="Russ C."/>
            <person name="Cuomo C."/>
            <person name="Shea T."/>
            <person name="Young S.K."/>
            <person name="Zeng Q."/>
            <person name="Koehrsen M."/>
            <person name="Haas B."/>
            <person name="Borodovsky M."/>
            <person name="Guigo R."/>
            <person name="Alvarado L."/>
            <person name="Berlin A."/>
            <person name="Borenstein D."/>
            <person name="Chen Z."/>
            <person name="Engels R."/>
            <person name="Freedman E."/>
            <person name="Gellesch M."/>
            <person name="Goldberg J."/>
            <person name="Griggs A."/>
            <person name="Gujja S."/>
            <person name="Heiman D."/>
            <person name="Hepburn T."/>
            <person name="Howarth C."/>
            <person name="Jen D."/>
            <person name="Larson L."/>
            <person name="Lewis B."/>
            <person name="Mehta T."/>
            <person name="Park D."/>
            <person name="Pearson M."/>
            <person name="Roberts A."/>
            <person name="Saif S."/>
            <person name="Shenoy N."/>
            <person name="Sisk P."/>
            <person name="Stolte C."/>
            <person name="Sykes S."/>
            <person name="Walk T."/>
            <person name="White J."/>
            <person name="Yandava C."/>
            <person name="Burger G."/>
            <person name="Gray M.W."/>
            <person name="Holland P.W.H."/>
            <person name="King N."/>
            <person name="Lang F.B.F."/>
            <person name="Roger A.J."/>
            <person name="Ruiz-Trillo I."/>
            <person name="Lander E."/>
            <person name="Nusbaum C."/>
        </authorList>
    </citation>
    <scope>NUCLEOTIDE SEQUENCE [LARGE SCALE GENOMIC DNA]</scope>
    <source>
        <strain evidence="5">ATCC 38327</strain>
    </source>
</reference>
<accession>A0A0L0RVJ7</accession>
<dbReference type="Pfam" id="PF00069">
    <property type="entry name" value="Pkinase"/>
    <property type="match status" value="1"/>
</dbReference>
<keyword evidence="4" id="KW-0808">Transferase</keyword>
<evidence type="ECO:0000313" key="4">
    <source>
        <dbReference type="EMBL" id="KNE54105.1"/>
    </source>
</evidence>
<dbReference type="InterPro" id="IPR011009">
    <property type="entry name" value="Kinase-like_dom_sf"/>
</dbReference>
<feature type="compositionally biased region" description="Polar residues" evidence="2">
    <location>
        <begin position="405"/>
        <end position="417"/>
    </location>
</feature>
<feature type="region of interest" description="Disordered" evidence="2">
    <location>
        <begin position="314"/>
        <end position="429"/>
    </location>
</feature>
<proteinExistence type="inferred from homology"/>
<dbReference type="GO" id="GO:0043539">
    <property type="term" value="F:protein serine/threonine kinase activator activity"/>
    <property type="evidence" value="ECO:0007669"/>
    <property type="project" value="InterPro"/>
</dbReference>
<gene>
    <name evidence="4" type="ORF">AMAG_00108</name>
</gene>
<feature type="domain" description="Protein kinase" evidence="3">
    <location>
        <begin position="29"/>
        <end position="294"/>
    </location>
</feature>
<dbReference type="Gene3D" id="1.10.510.10">
    <property type="entry name" value="Transferase(Phosphotransferase) domain 1"/>
    <property type="match status" value="1"/>
</dbReference>
<sequence length="429" mass="47152">MSSTSWRVSRADRDAKYRSIAFTADIRDYELITSIGGVDDMSFMYLSLFKPASIYVALKYTDLSISPDIEFVEELMTVINNTMKYRHPSLLPYFHSFVENERLWSVTLPMKAGSLRSILDEQFPLGFSETTVATILKYLLRALCYLHNQGLIHNDVRADNILLDFNGDVRVVGLHQVTNLAEGRAAAFDYVGNPEWMAPELFEQQVSFDHRSDIYSVGITAMELAFGKTPYRDWPPLKILVAKLKYAPPISEQELAKGKKKPFSKQFYGMIRACLERDPARRPSAADLLKHPFLRRAKGASFLVDRIIKSSNLVRKHATARSGSPTIPKPGSPALSSTSGSALSDSGSPSAMSSSTALHAGSGRPLSPHAHGSAVSSISELSVVGDLQSRPGSAASGGGHDRRQSVVSQTSRKSYLSATDDEAVEGGRW</sequence>
<dbReference type="PANTHER" id="PTHR48014:SF21">
    <property type="entry name" value="SERINE_THREONINE-PROTEIN KINASE FRAY2"/>
    <property type="match status" value="1"/>
</dbReference>
<reference evidence="4 5" key="1">
    <citation type="submission" date="2009-11" db="EMBL/GenBank/DDBJ databases">
        <title>Annotation of Allomyces macrogynus ATCC 38327.</title>
        <authorList>
            <consortium name="The Broad Institute Genome Sequencing Platform"/>
            <person name="Russ C."/>
            <person name="Cuomo C."/>
            <person name="Burger G."/>
            <person name="Gray M.W."/>
            <person name="Holland P.W.H."/>
            <person name="King N."/>
            <person name="Lang F.B.F."/>
            <person name="Roger A.J."/>
            <person name="Ruiz-Trillo I."/>
            <person name="Young S.K."/>
            <person name="Zeng Q."/>
            <person name="Gargeya S."/>
            <person name="Fitzgerald M."/>
            <person name="Haas B."/>
            <person name="Abouelleil A."/>
            <person name="Alvarado L."/>
            <person name="Arachchi H.M."/>
            <person name="Berlin A."/>
            <person name="Chapman S.B."/>
            <person name="Gearin G."/>
            <person name="Goldberg J."/>
            <person name="Griggs A."/>
            <person name="Gujja S."/>
            <person name="Hansen M."/>
            <person name="Heiman D."/>
            <person name="Howarth C."/>
            <person name="Larimer J."/>
            <person name="Lui A."/>
            <person name="MacDonald P.J.P."/>
            <person name="McCowen C."/>
            <person name="Montmayeur A."/>
            <person name="Murphy C."/>
            <person name="Neiman D."/>
            <person name="Pearson M."/>
            <person name="Priest M."/>
            <person name="Roberts A."/>
            <person name="Saif S."/>
            <person name="Shea T."/>
            <person name="Sisk P."/>
            <person name="Stolte C."/>
            <person name="Sykes S."/>
            <person name="Wortman J."/>
            <person name="Nusbaum C."/>
            <person name="Birren B."/>
        </authorList>
    </citation>
    <scope>NUCLEOTIDE SEQUENCE [LARGE SCALE GENOMIC DNA]</scope>
    <source>
        <strain evidence="4 5">ATCC 38327</strain>
    </source>
</reference>
<feature type="compositionally biased region" description="Low complexity" evidence="2">
    <location>
        <begin position="332"/>
        <end position="358"/>
    </location>
</feature>
<evidence type="ECO:0000259" key="3">
    <source>
        <dbReference type="PROSITE" id="PS50011"/>
    </source>
</evidence>
<dbReference type="InterPro" id="IPR047173">
    <property type="entry name" value="STRAD_A/B-like"/>
</dbReference>